<sequence length="113" mass="13525">MTITGHFLAFIHRGKFEASDHVFILKAKNRNLFYFLFEQLKIKLQILHKEDSGILKTLRLQRLLNLQIFIPDNKTLEKFNNICENIQLKIENLQKNIEKNQMIRKDLLIKLFS</sequence>
<dbReference type="KEGG" id="mss:MSU_0814"/>
<dbReference type="EMBL" id="CP002525">
    <property type="protein sequence ID" value="ADX98335.1"/>
    <property type="molecule type" value="Genomic_DNA"/>
</dbReference>
<dbReference type="EC" id="3.1.21.3" evidence="4"/>
<dbReference type="GO" id="GO:0003677">
    <property type="term" value="F:DNA binding"/>
    <property type="evidence" value="ECO:0007669"/>
    <property type="project" value="UniProtKB-KW"/>
</dbReference>
<evidence type="ECO:0000313" key="5">
    <source>
        <dbReference type="Proteomes" id="UP000007484"/>
    </source>
</evidence>
<evidence type="ECO:0000313" key="4">
    <source>
        <dbReference type="EMBL" id="ADX98335.1"/>
    </source>
</evidence>
<evidence type="ECO:0000256" key="2">
    <source>
        <dbReference type="ARBA" id="ARBA00023125"/>
    </source>
</evidence>
<accession>F0QS65</accession>
<dbReference type="InterPro" id="IPR044946">
    <property type="entry name" value="Restrct_endonuc_typeI_TRD_sf"/>
</dbReference>
<keyword evidence="2" id="KW-0238">DNA-binding</keyword>
<keyword evidence="1" id="KW-0680">Restriction system</keyword>
<dbReference type="Proteomes" id="UP000007484">
    <property type="component" value="Chromosome"/>
</dbReference>
<dbReference type="AlphaFoldDB" id="F0QS65"/>
<name>F0QS65_MYCSL</name>
<dbReference type="SUPFAM" id="SSF116734">
    <property type="entry name" value="DNA methylase specificity domain"/>
    <property type="match status" value="1"/>
</dbReference>
<protein>
    <submittedName>
        <fullName evidence="4">Putative type I restriction-modification system specificity subunit</fullName>
        <ecNumber evidence="4">3.1.21.3</ecNumber>
    </submittedName>
</protein>
<dbReference type="GO" id="GO:0009035">
    <property type="term" value="F:type I site-specific deoxyribonuclease activity"/>
    <property type="evidence" value="ECO:0007669"/>
    <property type="project" value="UniProtKB-EC"/>
</dbReference>
<dbReference type="HOGENOM" id="CLU_122814_0_0_14"/>
<keyword evidence="4" id="KW-0378">Hydrolase</keyword>
<keyword evidence="3" id="KW-0175">Coiled coil</keyword>
<dbReference type="GO" id="GO:0009307">
    <property type="term" value="P:DNA restriction-modification system"/>
    <property type="evidence" value="ECO:0007669"/>
    <property type="project" value="UniProtKB-KW"/>
</dbReference>
<dbReference type="Gene3D" id="3.90.220.20">
    <property type="entry name" value="DNA methylase specificity domains"/>
    <property type="match status" value="1"/>
</dbReference>
<dbReference type="RefSeq" id="WP_013610154.1">
    <property type="nucleotide sequence ID" value="NC_015155.1"/>
</dbReference>
<organism evidence="4 5">
    <name type="scientific">Mycoplasma suis (strain Illinois)</name>
    <dbReference type="NCBI Taxonomy" id="768700"/>
    <lineage>
        <taxon>Bacteria</taxon>
        <taxon>Bacillati</taxon>
        <taxon>Mycoplasmatota</taxon>
        <taxon>Mollicutes</taxon>
        <taxon>Mycoplasmataceae</taxon>
        <taxon>Mycoplasma</taxon>
    </lineage>
</organism>
<dbReference type="STRING" id="768700.MSU_0814"/>
<evidence type="ECO:0000256" key="1">
    <source>
        <dbReference type="ARBA" id="ARBA00022747"/>
    </source>
</evidence>
<gene>
    <name evidence="4" type="ordered locus">MSU_0814</name>
</gene>
<proteinExistence type="predicted"/>
<keyword evidence="5" id="KW-1185">Reference proteome</keyword>
<reference evidence="4 5" key="1">
    <citation type="journal article" date="2011" name="J. Bacteriol.">
        <title>Complete genome sequences of two hemotropic Mycoplasmas, Mycoplasma haemofelis strain Ohio2 and Mycoplasma suis strain Illinois.</title>
        <authorList>
            <person name="Messick J.B."/>
            <person name="Santos A.P."/>
            <person name="Guimaraes A.M."/>
        </authorList>
    </citation>
    <scope>NUCLEOTIDE SEQUENCE [LARGE SCALE GENOMIC DNA]</scope>
    <source>
        <strain evidence="4 5">Illinois</strain>
    </source>
</reference>
<dbReference type="Gene3D" id="1.10.287.1120">
    <property type="entry name" value="Bipartite methylase S protein"/>
    <property type="match status" value="1"/>
</dbReference>
<evidence type="ECO:0000256" key="3">
    <source>
        <dbReference type="SAM" id="Coils"/>
    </source>
</evidence>
<feature type="coiled-coil region" evidence="3">
    <location>
        <begin position="76"/>
        <end position="110"/>
    </location>
</feature>